<dbReference type="Proteomes" id="UP000635606">
    <property type="component" value="Unassembled WGS sequence"/>
</dbReference>
<protein>
    <submittedName>
        <fullName evidence="7">6-hydroxy-D-nicotine oxidase</fullName>
    </submittedName>
</protein>
<accession>A0A8J4A1X6</accession>
<dbReference type="GO" id="GO:0071949">
    <property type="term" value="F:FAD binding"/>
    <property type="evidence" value="ECO:0007669"/>
    <property type="project" value="InterPro"/>
</dbReference>
<keyword evidence="5" id="KW-0560">Oxidoreductase</keyword>
<comment type="similarity">
    <text evidence="2">Belongs to the oxygen-dependent FAD-linked oxidoreductase family.</text>
</comment>
<keyword evidence="4" id="KW-0274">FAD</keyword>
<evidence type="ECO:0000256" key="5">
    <source>
        <dbReference type="ARBA" id="ARBA00023002"/>
    </source>
</evidence>
<sequence length="444" mass="46491">MTTALHPILGPILGDRLLTPDDDSFAAATRLWNAAVTARPAAVARCRTTEEVALAVKAARDAGLPLSVRSGGHDWAGRALREGGLVIDLTAMRGATLTRDVVEVEGGASAADLLAATTPHDLVTPTGVVASVGMAGLSTVGGYGPLVGRYGLALDNLVGAEVVLADGSTVLAGPDDDPELWWALRGGGGNFGVVTRLRYQVHHLPLILTGMLMFPVAEARSVLAGYADLVAGAPDDLTVMTGFLPGPDGPMVFLCPFWCGPVDAGAPFVDRMRSFGRPVVDQVGPMPYAAALRMFDRNIVEGNHYLLRSRWFPELSPPAAAALTSGAAAVTSPYAVLVVNRFHGAASRVAPTDTAFAQRTPHQVAEVIAAWRPDDVAPDRHRAWADDVVHALDPVSLPGAYPNLLGPAEDARARDSYGPNLGRLLAAKHHYDPDGVFSAVPALT</sequence>
<dbReference type="PROSITE" id="PS00862">
    <property type="entry name" value="OX2_COVAL_FAD"/>
    <property type="match status" value="1"/>
</dbReference>
<feature type="domain" description="FAD-binding PCMH-type" evidence="6">
    <location>
        <begin position="36"/>
        <end position="204"/>
    </location>
</feature>
<proteinExistence type="inferred from homology"/>
<evidence type="ECO:0000256" key="3">
    <source>
        <dbReference type="ARBA" id="ARBA00022630"/>
    </source>
</evidence>
<evidence type="ECO:0000313" key="7">
    <source>
        <dbReference type="EMBL" id="GIJ73087.1"/>
    </source>
</evidence>
<gene>
    <name evidence="7" type="ORF">Voc01_080040</name>
</gene>
<name>A0A8J4A1X6_9ACTN</name>
<reference evidence="7" key="1">
    <citation type="submission" date="2021-01" db="EMBL/GenBank/DDBJ databases">
        <title>Whole genome shotgun sequence of Virgisporangium ochraceum NBRC 16418.</title>
        <authorList>
            <person name="Komaki H."/>
            <person name="Tamura T."/>
        </authorList>
    </citation>
    <scope>NUCLEOTIDE SEQUENCE</scope>
    <source>
        <strain evidence="7">NBRC 16418</strain>
    </source>
</reference>
<dbReference type="PANTHER" id="PTHR42973:SF39">
    <property type="entry name" value="FAD-BINDING PCMH-TYPE DOMAIN-CONTAINING PROTEIN"/>
    <property type="match status" value="1"/>
</dbReference>
<comment type="caution">
    <text evidence="7">The sequence shown here is derived from an EMBL/GenBank/DDBJ whole genome shotgun (WGS) entry which is preliminary data.</text>
</comment>
<evidence type="ECO:0000259" key="6">
    <source>
        <dbReference type="PROSITE" id="PS51387"/>
    </source>
</evidence>
<dbReference type="RefSeq" id="WP_203932912.1">
    <property type="nucleotide sequence ID" value="NZ_BOPH01000108.1"/>
</dbReference>
<dbReference type="GO" id="GO:0016491">
    <property type="term" value="F:oxidoreductase activity"/>
    <property type="evidence" value="ECO:0007669"/>
    <property type="project" value="UniProtKB-KW"/>
</dbReference>
<comment type="cofactor">
    <cofactor evidence="1">
        <name>FAD</name>
        <dbReference type="ChEBI" id="CHEBI:57692"/>
    </cofactor>
</comment>
<dbReference type="InterPro" id="IPR050416">
    <property type="entry name" value="FAD-linked_Oxidoreductase"/>
</dbReference>
<dbReference type="InterPro" id="IPR036318">
    <property type="entry name" value="FAD-bd_PCMH-like_sf"/>
</dbReference>
<evidence type="ECO:0000256" key="4">
    <source>
        <dbReference type="ARBA" id="ARBA00022827"/>
    </source>
</evidence>
<evidence type="ECO:0000256" key="2">
    <source>
        <dbReference type="ARBA" id="ARBA00005466"/>
    </source>
</evidence>
<dbReference type="InterPro" id="IPR006094">
    <property type="entry name" value="Oxid_FAD_bind_N"/>
</dbReference>
<dbReference type="InterPro" id="IPR016167">
    <property type="entry name" value="FAD-bd_PCMH_sub1"/>
</dbReference>
<dbReference type="EMBL" id="BOPH01000108">
    <property type="protein sequence ID" value="GIJ73087.1"/>
    <property type="molecule type" value="Genomic_DNA"/>
</dbReference>
<dbReference type="InterPro" id="IPR016166">
    <property type="entry name" value="FAD-bd_PCMH"/>
</dbReference>
<dbReference type="PANTHER" id="PTHR42973">
    <property type="entry name" value="BINDING OXIDOREDUCTASE, PUTATIVE (AFU_ORTHOLOGUE AFUA_1G17690)-RELATED"/>
    <property type="match status" value="1"/>
</dbReference>
<dbReference type="Gene3D" id="3.30.465.10">
    <property type="match status" value="1"/>
</dbReference>
<dbReference type="InterPro" id="IPR016169">
    <property type="entry name" value="FAD-bd_PCMH_sub2"/>
</dbReference>
<dbReference type="Gene3D" id="3.40.462.20">
    <property type="match status" value="1"/>
</dbReference>
<dbReference type="Gene3D" id="3.30.43.10">
    <property type="entry name" value="Uridine Diphospho-n-acetylenolpyruvylglucosamine Reductase, domain 2"/>
    <property type="match status" value="1"/>
</dbReference>
<dbReference type="InterPro" id="IPR006093">
    <property type="entry name" value="Oxy_OxRdtase_FAD_BS"/>
</dbReference>
<evidence type="ECO:0000313" key="8">
    <source>
        <dbReference type="Proteomes" id="UP000635606"/>
    </source>
</evidence>
<dbReference type="AlphaFoldDB" id="A0A8J4A1X6"/>
<dbReference type="Pfam" id="PF01565">
    <property type="entry name" value="FAD_binding_4"/>
    <property type="match status" value="1"/>
</dbReference>
<dbReference type="SUPFAM" id="SSF56176">
    <property type="entry name" value="FAD-binding/transporter-associated domain-like"/>
    <property type="match status" value="1"/>
</dbReference>
<organism evidence="7 8">
    <name type="scientific">Virgisporangium ochraceum</name>
    <dbReference type="NCBI Taxonomy" id="65505"/>
    <lineage>
        <taxon>Bacteria</taxon>
        <taxon>Bacillati</taxon>
        <taxon>Actinomycetota</taxon>
        <taxon>Actinomycetes</taxon>
        <taxon>Micromonosporales</taxon>
        <taxon>Micromonosporaceae</taxon>
        <taxon>Virgisporangium</taxon>
    </lineage>
</organism>
<keyword evidence="3" id="KW-0285">Flavoprotein</keyword>
<dbReference type="PROSITE" id="PS51387">
    <property type="entry name" value="FAD_PCMH"/>
    <property type="match status" value="1"/>
</dbReference>
<evidence type="ECO:0000256" key="1">
    <source>
        <dbReference type="ARBA" id="ARBA00001974"/>
    </source>
</evidence>
<keyword evidence="8" id="KW-1185">Reference proteome</keyword>